<dbReference type="Proteomes" id="UP001177023">
    <property type="component" value="Unassembled WGS sequence"/>
</dbReference>
<keyword evidence="3" id="KW-1185">Reference proteome</keyword>
<protein>
    <submittedName>
        <fullName evidence="2">Uncharacterized protein</fullName>
    </submittedName>
</protein>
<evidence type="ECO:0000313" key="2">
    <source>
        <dbReference type="EMBL" id="CAJ0565082.1"/>
    </source>
</evidence>
<evidence type="ECO:0000256" key="1">
    <source>
        <dbReference type="SAM" id="MobiDB-lite"/>
    </source>
</evidence>
<sequence>MARRAQRNKRLHRPPTPRYLRTENGLERVDERFRTDSPPVPRLIKEAQKRRVTFADHDEVIVDKKPREKSPEIFEPFEPLSPPRALATSFSVSLDTLSEDEEC</sequence>
<dbReference type="AlphaFoldDB" id="A0AA36C9U6"/>
<accession>A0AA36C9U6</accession>
<feature type="region of interest" description="Disordered" evidence="1">
    <location>
        <begin position="1"/>
        <end position="39"/>
    </location>
</feature>
<reference evidence="2" key="1">
    <citation type="submission" date="2023-06" db="EMBL/GenBank/DDBJ databases">
        <authorList>
            <person name="Delattre M."/>
        </authorList>
    </citation>
    <scope>NUCLEOTIDE SEQUENCE</scope>
    <source>
        <strain evidence="2">AF72</strain>
    </source>
</reference>
<feature type="compositionally biased region" description="Basic residues" evidence="1">
    <location>
        <begin position="1"/>
        <end position="15"/>
    </location>
</feature>
<proteinExistence type="predicted"/>
<evidence type="ECO:0000313" key="3">
    <source>
        <dbReference type="Proteomes" id="UP001177023"/>
    </source>
</evidence>
<organism evidence="2 3">
    <name type="scientific">Mesorhabditis spiculigera</name>
    <dbReference type="NCBI Taxonomy" id="96644"/>
    <lineage>
        <taxon>Eukaryota</taxon>
        <taxon>Metazoa</taxon>
        <taxon>Ecdysozoa</taxon>
        <taxon>Nematoda</taxon>
        <taxon>Chromadorea</taxon>
        <taxon>Rhabditida</taxon>
        <taxon>Rhabditina</taxon>
        <taxon>Rhabditomorpha</taxon>
        <taxon>Rhabditoidea</taxon>
        <taxon>Rhabditidae</taxon>
        <taxon>Mesorhabditinae</taxon>
        <taxon>Mesorhabditis</taxon>
    </lineage>
</organism>
<name>A0AA36C9U6_9BILA</name>
<dbReference type="EMBL" id="CATQJA010000959">
    <property type="protein sequence ID" value="CAJ0565082.1"/>
    <property type="molecule type" value="Genomic_DNA"/>
</dbReference>
<gene>
    <name evidence="2" type="ORF">MSPICULIGERA_LOCUS3742</name>
</gene>
<feature type="compositionally biased region" description="Basic and acidic residues" evidence="1">
    <location>
        <begin position="20"/>
        <end position="35"/>
    </location>
</feature>
<feature type="non-terminal residue" evidence="2">
    <location>
        <position position="1"/>
    </location>
</feature>
<comment type="caution">
    <text evidence="2">The sequence shown here is derived from an EMBL/GenBank/DDBJ whole genome shotgun (WGS) entry which is preliminary data.</text>
</comment>